<name>A0A4Q2VJE2_FUSOX</name>
<protein>
    <submittedName>
        <fullName evidence="2">Uncharacterized protein</fullName>
    </submittedName>
</protein>
<feature type="compositionally biased region" description="Basic and acidic residues" evidence="1">
    <location>
        <begin position="37"/>
        <end position="51"/>
    </location>
</feature>
<dbReference type="Proteomes" id="UP000290540">
    <property type="component" value="Unassembled WGS sequence"/>
</dbReference>
<evidence type="ECO:0000313" key="3">
    <source>
        <dbReference type="Proteomes" id="UP000290540"/>
    </source>
</evidence>
<accession>A0A4Q2VJE2</accession>
<evidence type="ECO:0000256" key="1">
    <source>
        <dbReference type="SAM" id="MobiDB-lite"/>
    </source>
</evidence>
<evidence type="ECO:0000313" key="2">
    <source>
        <dbReference type="EMBL" id="RYC86428.1"/>
    </source>
</evidence>
<feature type="compositionally biased region" description="Acidic residues" evidence="1">
    <location>
        <begin position="12"/>
        <end position="26"/>
    </location>
</feature>
<gene>
    <name evidence="2" type="ORF">BFJ63_vAg10708</name>
</gene>
<feature type="region of interest" description="Disordered" evidence="1">
    <location>
        <begin position="1"/>
        <end position="64"/>
    </location>
</feature>
<sequence>MPPLADFVAPGENEDDGDLKEEDEAELSPYRSPRSGCSRDRYRDAYDDEQRRRTRSPSVPADSDELTQAIVMKYRRVIAARPAAHFARSHEHLTCEEKLIVFILAHRIRNTRNPPYQLTYGFWDNPHKGLHSHRCWDLVSDHPLPDAKQGSGKFGLGKHHARGALVKLVVSVNPETDSITFQWCDELGEDVSQSHVTLKEGKTLANLRREVIERYDYHERIRIVDHNEKLLLAFSSRAIKKWVQDGTRIAPALDMMLNLPRYEKLVLASDIIHAEACVPMRLSRVVKGRRIEHTVPCRALTEDLEYTWKGLLGENGSCRWEYAEEDVISISANKLITADDSITRNALIPPVIISLEDTKRVKKNKSQRKDVFAEPQTPQTRLCKDYLDAMEELEEDGEDGDQQALLNGSLDG</sequence>
<proteinExistence type="predicted"/>
<dbReference type="AlphaFoldDB" id="A0A4Q2VJE2"/>
<dbReference type="EMBL" id="MQTW01000090">
    <property type="protein sequence ID" value="RYC86428.1"/>
    <property type="molecule type" value="Genomic_DNA"/>
</dbReference>
<feature type="region of interest" description="Disordered" evidence="1">
    <location>
        <begin position="393"/>
        <end position="412"/>
    </location>
</feature>
<reference evidence="2 3" key="1">
    <citation type="submission" date="2016-12" db="EMBL/GenBank/DDBJ databases">
        <title>Draft genome sequence of Fusarium oxysporum causing rot on Narcissus.</title>
        <authorList>
            <person name="Armitage A.D."/>
            <person name="Taylor A."/>
            <person name="Clarkson J.P."/>
            <person name="Harrison R.J."/>
            <person name="Jackson A.C."/>
        </authorList>
    </citation>
    <scope>NUCLEOTIDE SEQUENCE [LARGE SCALE GENOMIC DNA]</scope>
    <source>
        <strain evidence="2 3">N139</strain>
    </source>
</reference>
<organism evidence="2 3">
    <name type="scientific">Fusarium oxysporum f. sp. narcissi</name>
    <dbReference type="NCBI Taxonomy" id="451672"/>
    <lineage>
        <taxon>Eukaryota</taxon>
        <taxon>Fungi</taxon>
        <taxon>Dikarya</taxon>
        <taxon>Ascomycota</taxon>
        <taxon>Pezizomycotina</taxon>
        <taxon>Sordariomycetes</taxon>
        <taxon>Hypocreomycetidae</taxon>
        <taxon>Hypocreales</taxon>
        <taxon>Nectriaceae</taxon>
        <taxon>Fusarium</taxon>
        <taxon>Fusarium oxysporum species complex</taxon>
    </lineage>
</organism>
<comment type="caution">
    <text evidence="2">The sequence shown here is derived from an EMBL/GenBank/DDBJ whole genome shotgun (WGS) entry which is preliminary data.</text>
</comment>